<protein>
    <recommendedName>
        <fullName evidence="4">Secreted protein</fullName>
    </recommendedName>
</protein>
<gene>
    <name evidence="2" type="ORF">SI7747_UN021858</name>
</gene>
<dbReference type="EMBL" id="CACRZD030000339">
    <property type="protein sequence ID" value="CAA6675516.1"/>
    <property type="molecule type" value="Genomic_DNA"/>
</dbReference>
<accession>A0ABN7EC76</accession>
<evidence type="ECO:0000313" key="2">
    <source>
        <dbReference type="EMBL" id="CAA6675516.1"/>
    </source>
</evidence>
<keyword evidence="1" id="KW-0732">Signal</keyword>
<feature type="chain" id="PRO_5045862909" description="Secreted protein" evidence="1">
    <location>
        <begin position="29"/>
        <end position="65"/>
    </location>
</feature>
<sequence>MRSKVRSAACMIVLKWFWFWCFPECVFGETCFFHDYNFCFDVDPIARWLVCILVALEWCDINHIF</sequence>
<name>A0ABN7EC76_SPIIN</name>
<keyword evidence="3" id="KW-1185">Reference proteome</keyword>
<reference evidence="3" key="1">
    <citation type="journal article" date="2020" name="Sci. Rep.">
        <title>Chromosome-scale genome assembly for the duckweed Spirodela intermedia, integrating cytogenetic maps, PacBio and Oxford Nanopore libraries.</title>
        <authorList>
            <person name="Hoang P.T.N."/>
            <person name="Fiebig A."/>
            <person name="Novak P."/>
            <person name="Macas J."/>
            <person name="Cao H.X."/>
            <person name="Stepanenko A."/>
            <person name="Chen G."/>
            <person name="Borisjuk N."/>
            <person name="Scholz U."/>
            <person name="Schubert I."/>
        </authorList>
    </citation>
    <scope>NUCLEOTIDE SEQUENCE [LARGE SCALE GENOMIC DNA]</scope>
</reference>
<evidence type="ECO:0008006" key="4">
    <source>
        <dbReference type="Google" id="ProtNLM"/>
    </source>
</evidence>
<feature type="signal peptide" evidence="1">
    <location>
        <begin position="1"/>
        <end position="28"/>
    </location>
</feature>
<comment type="caution">
    <text evidence="2">The sequence shown here is derived from an EMBL/GenBank/DDBJ whole genome shotgun (WGS) entry which is preliminary data.</text>
</comment>
<proteinExistence type="predicted"/>
<evidence type="ECO:0000313" key="3">
    <source>
        <dbReference type="Proteomes" id="UP001189122"/>
    </source>
</evidence>
<organism evidence="2 3">
    <name type="scientific">Spirodela intermedia</name>
    <name type="common">Intermediate duckweed</name>
    <dbReference type="NCBI Taxonomy" id="51605"/>
    <lineage>
        <taxon>Eukaryota</taxon>
        <taxon>Viridiplantae</taxon>
        <taxon>Streptophyta</taxon>
        <taxon>Embryophyta</taxon>
        <taxon>Tracheophyta</taxon>
        <taxon>Spermatophyta</taxon>
        <taxon>Magnoliopsida</taxon>
        <taxon>Liliopsida</taxon>
        <taxon>Araceae</taxon>
        <taxon>Lemnoideae</taxon>
        <taxon>Spirodela</taxon>
    </lineage>
</organism>
<evidence type="ECO:0000256" key="1">
    <source>
        <dbReference type="SAM" id="SignalP"/>
    </source>
</evidence>
<dbReference type="Proteomes" id="UP001189122">
    <property type="component" value="Unassembled WGS sequence"/>
</dbReference>